<dbReference type="EMBL" id="FOZK01000002">
    <property type="protein sequence ID" value="SFR97783.1"/>
    <property type="molecule type" value="Genomic_DNA"/>
</dbReference>
<keyword evidence="2" id="KW-1185">Reference proteome</keyword>
<dbReference type="Proteomes" id="UP000199062">
    <property type="component" value="Unassembled WGS sequence"/>
</dbReference>
<proteinExistence type="predicted"/>
<evidence type="ECO:0008006" key="3">
    <source>
        <dbReference type="Google" id="ProtNLM"/>
    </source>
</evidence>
<sequence length="42" mass="4710">MGLSTQFPLESETVEVLESLVEDDADETVRTAARETLSRIRD</sequence>
<organism evidence="1 2">
    <name type="scientific">Halomicrobium zhouii</name>
    <dbReference type="NCBI Taxonomy" id="767519"/>
    <lineage>
        <taxon>Archaea</taxon>
        <taxon>Methanobacteriati</taxon>
        <taxon>Methanobacteriota</taxon>
        <taxon>Stenosarchaea group</taxon>
        <taxon>Halobacteria</taxon>
        <taxon>Halobacteriales</taxon>
        <taxon>Haloarculaceae</taxon>
        <taxon>Halomicrobium</taxon>
    </lineage>
</organism>
<gene>
    <name evidence="1" type="ORF">SAMN05216559_1913</name>
</gene>
<name>A0A1I6L2P2_9EURY</name>
<dbReference type="STRING" id="767519.SAMN05216559_1913"/>
<accession>A0A1I6L2P2</accession>
<dbReference type="AlphaFoldDB" id="A0A1I6L2P2"/>
<reference evidence="1 2" key="1">
    <citation type="submission" date="2016-10" db="EMBL/GenBank/DDBJ databases">
        <authorList>
            <person name="de Groot N.N."/>
        </authorList>
    </citation>
    <scope>NUCLEOTIDE SEQUENCE [LARGE SCALE GENOMIC DNA]</scope>
    <source>
        <strain evidence="1 2">CGMCC 1.10457</strain>
    </source>
</reference>
<protein>
    <recommendedName>
        <fullName evidence="3">HEAT repeat-containing protein</fullName>
    </recommendedName>
</protein>
<evidence type="ECO:0000313" key="1">
    <source>
        <dbReference type="EMBL" id="SFR97783.1"/>
    </source>
</evidence>
<evidence type="ECO:0000313" key="2">
    <source>
        <dbReference type="Proteomes" id="UP000199062"/>
    </source>
</evidence>
<dbReference type="InterPro" id="IPR021133">
    <property type="entry name" value="HEAT_type_2"/>
</dbReference>
<dbReference type="PROSITE" id="PS50077">
    <property type="entry name" value="HEAT_REPEAT"/>
    <property type="match status" value="1"/>
</dbReference>